<sequence>MNYSNRSLWLLGLSTFGTVCVIGIFNYKFNQWMRKRVNKIKKDNQIDILNKNRLLTFGVSSDQCDGHMKRQFDCGNLDCNYGRLSYILGFINNCQKNLDVCIYIITAKLFGDCIINAHRRGVKVRVIADSDMSFSAQSLINTFRAGDIPTRQRMSPFIMHHKFVIVDSEVLINGSMNFTMTGAFCNWENVMITTQPELVNSFQKAFNSLWEDFSPLNYSPLDGIIKAQAPQHQVANV</sequence>
<evidence type="ECO:0000256" key="4">
    <source>
        <dbReference type="ARBA" id="ARBA00038012"/>
    </source>
</evidence>
<dbReference type="InterPro" id="IPR051406">
    <property type="entry name" value="PLD_domain"/>
</dbReference>
<gene>
    <name evidence="9" type="ORF">NEZAVI_LOCUS10011</name>
</gene>
<evidence type="ECO:0000256" key="2">
    <source>
        <dbReference type="ARBA" id="ARBA00022963"/>
    </source>
</evidence>
<keyword evidence="7" id="KW-0812">Transmembrane</keyword>
<dbReference type="SMART" id="SM00155">
    <property type="entry name" value="PLDc"/>
    <property type="match status" value="1"/>
</dbReference>
<dbReference type="GO" id="GO:0005739">
    <property type="term" value="C:mitochondrion"/>
    <property type="evidence" value="ECO:0007669"/>
    <property type="project" value="TreeGrafter"/>
</dbReference>
<evidence type="ECO:0000313" key="9">
    <source>
        <dbReference type="EMBL" id="CAH1400863.1"/>
    </source>
</evidence>
<dbReference type="PANTHER" id="PTHR43856">
    <property type="entry name" value="CARDIOLIPIN HYDROLASE"/>
    <property type="match status" value="1"/>
</dbReference>
<protein>
    <recommendedName>
        <fullName evidence="5">Mitochondrial cardiolipin hydrolase</fullName>
    </recommendedName>
    <alternativeName>
        <fullName evidence="6">Mitochondrial phospholipase</fullName>
    </alternativeName>
</protein>
<dbReference type="GO" id="GO:0034587">
    <property type="term" value="P:piRNA processing"/>
    <property type="evidence" value="ECO:0007669"/>
    <property type="project" value="TreeGrafter"/>
</dbReference>
<evidence type="ECO:0000256" key="6">
    <source>
        <dbReference type="ARBA" id="ARBA00043167"/>
    </source>
</evidence>
<evidence type="ECO:0000313" key="10">
    <source>
        <dbReference type="Proteomes" id="UP001152798"/>
    </source>
</evidence>
<evidence type="ECO:0000256" key="1">
    <source>
        <dbReference type="ARBA" id="ARBA00022801"/>
    </source>
</evidence>
<keyword evidence="10" id="KW-1185">Reference proteome</keyword>
<dbReference type="EMBL" id="OV725081">
    <property type="protein sequence ID" value="CAH1400863.1"/>
    <property type="molecule type" value="Genomic_DNA"/>
</dbReference>
<keyword evidence="3" id="KW-0443">Lipid metabolism</keyword>
<dbReference type="PANTHER" id="PTHR43856:SF1">
    <property type="entry name" value="MITOCHONDRIAL CARDIOLIPIN HYDROLASE"/>
    <property type="match status" value="1"/>
</dbReference>
<dbReference type="SUPFAM" id="SSF56024">
    <property type="entry name" value="Phospholipase D/nuclease"/>
    <property type="match status" value="1"/>
</dbReference>
<keyword evidence="1" id="KW-0378">Hydrolase</keyword>
<comment type="similarity">
    <text evidence="4">Belongs to the phospholipase D family. MitoPLD/Zucchini subfamily.</text>
</comment>
<dbReference type="Pfam" id="PF13091">
    <property type="entry name" value="PLDc_2"/>
    <property type="match status" value="1"/>
</dbReference>
<evidence type="ECO:0000256" key="3">
    <source>
        <dbReference type="ARBA" id="ARBA00023098"/>
    </source>
</evidence>
<dbReference type="OrthoDB" id="5205528at2759"/>
<dbReference type="GO" id="GO:0016042">
    <property type="term" value="P:lipid catabolic process"/>
    <property type="evidence" value="ECO:0007669"/>
    <property type="project" value="UniProtKB-KW"/>
</dbReference>
<organism evidence="9 10">
    <name type="scientific">Nezara viridula</name>
    <name type="common">Southern green stink bug</name>
    <name type="synonym">Cimex viridulus</name>
    <dbReference type="NCBI Taxonomy" id="85310"/>
    <lineage>
        <taxon>Eukaryota</taxon>
        <taxon>Metazoa</taxon>
        <taxon>Ecdysozoa</taxon>
        <taxon>Arthropoda</taxon>
        <taxon>Hexapoda</taxon>
        <taxon>Insecta</taxon>
        <taxon>Pterygota</taxon>
        <taxon>Neoptera</taxon>
        <taxon>Paraneoptera</taxon>
        <taxon>Hemiptera</taxon>
        <taxon>Heteroptera</taxon>
        <taxon>Panheteroptera</taxon>
        <taxon>Pentatomomorpha</taxon>
        <taxon>Pentatomoidea</taxon>
        <taxon>Pentatomidae</taxon>
        <taxon>Pentatominae</taxon>
        <taxon>Nezara</taxon>
    </lineage>
</organism>
<keyword evidence="2" id="KW-0442">Lipid degradation</keyword>
<dbReference type="InterPro" id="IPR025202">
    <property type="entry name" value="PLD-like_dom"/>
</dbReference>
<accession>A0A9P0HF58</accession>
<keyword evidence="7" id="KW-1133">Transmembrane helix</keyword>
<dbReference type="PROSITE" id="PS50035">
    <property type="entry name" value="PLD"/>
    <property type="match status" value="1"/>
</dbReference>
<feature type="domain" description="PLD phosphodiesterase" evidence="8">
    <location>
        <begin position="155"/>
        <end position="182"/>
    </location>
</feature>
<keyword evidence="7" id="KW-0472">Membrane</keyword>
<dbReference type="GO" id="GO:0016891">
    <property type="term" value="F:RNA endonuclease activity producing 5'-phosphomonoesters, hydrolytic mechanism"/>
    <property type="evidence" value="ECO:0007669"/>
    <property type="project" value="TreeGrafter"/>
</dbReference>
<dbReference type="Proteomes" id="UP001152798">
    <property type="component" value="Chromosome 5"/>
</dbReference>
<dbReference type="InterPro" id="IPR001736">
    <property type="entry name" value="PLipase_D/transphosphatidylase"/>
</dbReference>
<name>A0A9P0HF58_NEZVI</name>
<feature type="transmembrane region" description="Helical" evidence="7">
    <location>
        <begin position="6"/>
        <end position="27"/>
    </location>
</feature>
<evidence type="ECO:0000256" key="5">
    <source>
        <dbReference type="ARBA" id="ARBA00040549"/>
    </source>
</evidence>
<evidence type="ECO:0000259" key="8">
    <source>
        <dbReference type="PROSITE" id="PS50035"/>
    </source>
</evidence>
<reference evidence="9" key="1">
    <citation type="submission" date="2022-01" db="EMBL/GenBank/DDBJ databases">
        <authorList>
            <person name="King R."/>
        </authorList>
    </citation>
    <scope>NUCLEOTIDE SEQUENCE</scope>
</reference>
<evidence type="ECO:0000256" key="7">
    <source>
        <dbReference type="SAM" id="Phobius"/>
    </source>
</evidence>
<dbReference type="AlphaFoldDB" id="A0A9P0HF58"/>
<proteinExistence type="inferred from homology"/>
<dbReference type="Gene3D" id="3.30.870.10">
    <property type="entry name" value="Endonuclease Chain A"/>
    <property type="match status" value="1"/>
</dbReference>